<dbReference type="InterPro" id="IPR036097">
    <property type="entry name" value="HisK_dim/P_sf"/>
</dbReference>
<dbReference type="InterPro" id="IPR003594">
    <property type="entry name" value="HATPase_dom"/>
</dbReference>
<reference evidence="10" key="2">
    <citation type="journal article" date="2022" name="Microbiol. Resour. Announc.">
        <title>Metagenome Sequencing to Explore Phylogenomics of Terrestrial Cyanobacteria.</title>
        <authorList>
            <person name="Ward R.D."/>
            <person name="Stajich J.E."/>
            <person name="Johansen J.R."/>
            <person name="Huntemann M."/>
            <person name="Clum A."/>
            <person name="Foster B."/>
            <person name="Foster B."/>
            <person name="Roux S."/>
            <person name="Palaniappan K."/>
            <person name="Varghese N."/>
            <person name="Mukherjee S."/>
            <person name="Reddy T.B.K."/>
            <person name="Daum C."/>
            <person name="Copeland A."/>
            <person name="Chen I.A."/>
            <person name="Ivanova N.N."/>
            <person name="Kyrpides N.C."/>
            <person name="Shapiro N."/>
            <person name="Eloe-Fadrosh E.A."/>
            <person name="Pietrasiak N."/>
        </authorList>
    </citation>
    <scope>NUCLEOTIDE SEQUENCE</scope>
    <source>
        <strain evidence="10">JT2-VF2</strain>
    </source>
</reference>
<dbReference type="EC" id="2.7.13.3" evidence="2"/>
<name>A0A951UEN1_9NOST</name>
<feature type="transmembrane region" description="Helical" evidence="8">
    <location>
        <begin position="163"/>
        <end position="183"/>
    </location>
</feature>
<organism evidence="10 11">
    <name type="scientific">Mojavia pulchra JT2-VF2</name>
    <dbReference type="NCBI Taxonomy" id="287848"/>
    <lineage>
        <taxon>Bacteria</taxon>
        <taxon>Bacillati</taxon>
        <taxon>Cyanobacteriota</taxon>
        <taxon>Cyanophyceae</taxon>
        <taxon>Nostocales</taxon>
        <taxon>Nostocaceae</taxon>
    </lineage>
</organism>
<dbReference type="FunFam" id="3.30.565.10:FF:000006">
    <property type="entry name" value="Sensor histidine kinase WalK"/>
    <property type="match status" value="1"/>
</dbReference>
<dbReference type="AlphaFoldDB" id="A0A951UEN1"/>
<dbReference type="GO" id="GO:0000155">
    <property type="term" value="F:phosphorelay sensor kinase activity"/>
    <property type="evidence" value="ECO:0007669"/>
    <property type="project" value="InterPro"/>
</dbReference>
<keyword evidence="8" id="KW-0812">Transmembrane</keyword>
<feature type="transmembrane region" description="Helical" evidence="8">
    <location>
        <begin position="12"/>
        <end position="31"/>
    </location>
</feature>
<reference evidence="10" key="1">
    <citation type="submission" date="2021-05" db="EMBL/GenBank/DDBJ databases">
        <authorList>
            <person name="Pietrasiak N."/>
            <person name="Ward R."/>
            <person name="Stajich J.E."/>
            <person name="Kurbessoian T."/>
        </authorList>
    </citation>
    <scope>NUCLEOTIDE SEQUENCE</scope>
    <source>
        <strain evidence="10">JT2-VF2</strain>
    </source>
</reference>
<dbReference type="SMART" id="SM00388">
    <property type="entry name" value="HisKA"/>
    <property type="match status" value="1"/>
</dbReference>
<protein>
    <recommendedName>
        <fullName evidence="2">histidine kinase</fullName>
        <ecNumber evidence="2">2.7.13.3</ecNumber>
    </recommendedName>
</protein>
<gene>
    <name evidence="10" type="ORF">KME32_05245</name>
</gene>
<keyword evidence="8" id="KW-0472">Membrane</keyword>
<dbReference type="CDD" id="cd00075">
    <property type="entry name" value="HATPase"/>
    <property type="match status" value="1"/>
</dbReference>
<feature type="domain" description="Histidine kinase" evidence="9">
    <location>
        <begin position="204"/>
        <end position="422"/>
    </location>
</feature>
<dbReference type="CDD" id="cd00082">
    <property type="entry name" value="HisKA"/>
    <property type="match status" value="1"/>
</dbReference>
<comment type="catalytic activity">
    <reaction evidence="1">
        <text>ATP + protein L-histidine = ADP + protein N-phospho-L-histidine.</text>
        <dbReference type="EC" id="2.7.13.3"/>
    </reaction>
</comment>
<evidence type="ECO:0000256" key="6">
    <source>
        <dbReference type="ARBA" id="ARBA00023012"/>
    </source>
</evidence>
<dbReference type="PRINTS" id="PR00344">
    <property type="entry name" value="BCTRLSENSOR"/>
</dbReference>
<evidence type="ECO:0000256" key="3">
    <source>
        <dbReference type="ARBA" id="ARBA00022553"/>
    </source>
</evidence>
<dbReference type="EMBL" id="JAHHHN010000002">
    <property type="protein sequence ID" value="MBW4560554.1"/>
    <property type="molecule type" value="Genomic_DNA"/>
</dbReference>
<evidence type="ECO:0000313" key="10">
    <source>
        <dbReference type="EMBL" id="MBW4560554.1"/>
    </source>
</evidence>
<evidence type="ECO:0000256" key="4">
    <source>
        <dbReference type="ARBA" id="ARBA00022679"/>
    </source>
</evidence>
<dbReference type="Pfam" id="PF00512">
    <property type="entry name" value="HisKA"/>
    <property type="match status" value="1"/>
</dbReference>
<dbReference type="Gene3D" id="3.30.565.10">
    <property type="entry name" value="Histidine kinase-like ATPase, C-terminal domain"/>
    <property type="match status" value="1"/>
</dbReference>
<dbReference type="SUPFAM" id="SSF55874">
    <property type="entry name" value="ATPase domain of HSP90 chaperone/DNA topoisomerase II/histidine kinase"/>
    <property type="match status" value="1"/>
</dbReference>
<accession>A0A951UEN1</accession>
<evidence type="ECO:0000259" key="9">
    <source>
        <dbReference type="PROSITE" id="PS50109"/>
    </source>
</evidence>
<dbReference type="InterPro" id="IPR050736">
    <property type="entry name" value="Sensor_HK_Regulatory"/>
</dbReference>
<dbReference type="InterPro" id="IPR003661">
    <property type="entry name" value="HisK_dim/P_dom"/>
</dbReference>
<sequence>MFGRSRRNLACWFTLTMGSILIMFAAVVYYLKVIDELESLDRLLYKKTRVMAANVESTLHNRQQHIDLENVPLLGSRVPPPLDSELVYARWYNAQKQLVQFFGDTPSELLKVKAGFKTLNSENHQAWLRQVTLPVYQNGLLIGYLQVAIPLTTTENNLADFRLVLAISVPTTLGLITLAGWWLGGLAMQPIRYSYEQLQRFTADASHELRSPLAAVISNAQFGSISSCSNPEQQRQRFQKVVDIAKSMSLLVDNLLFLARHEGRLPAKLLQEVNLNNLLLKLVDDYAKQPVAQHLSLNCELPTNSVNVIAEKDLLSQAIINLLSNACKYTPAGGKVQLKIFTQPHQAIIQVVDNGIGIPEPDLHHIFERFYRVDKKRSRKTGGFGLGLAIAQQIVQAHGGVIRAFSVVGQGSTFEIILPLNK</sequence>
<keyword evidence="6" id="KW-0902">Two-component regulatory system</keyword>
<comment type="caution">
    <text evidence="10">The sequence shown here is derived from an EMBL/GenBank/DDBJ whole genome shotgun (WGS) entry which is preliminary data.</text>
</comment>
<dbReference type="Pfam" id="PF02518">
    <property type="entry name" value="HATPase_c"/>
    <property type="match status" value="1"/>
</dbReference>
<dbReference type="Gene3D" id="1.10.287.130">
    <property type="match status" value="1"/>
</dbReference>
<evidence type="ECO:0000256" key="2">
    <source>
        <dbReference type="ARBA" id="ARBA00012438"/>
    </source>
</evidence>
<keyword evidence="3" id="KW-0597">Phosphoprotein</keyword>
<evidence type="ECO:0000256" key="8">
    <source>
        <dbReference type="SAM" id="Phobius"/>
    </source>
</evidence>
<dbReference type="PANTHER" id="PTHR43711:SF1">
    <property type="entry name" value="HISTIDINE KINASE 1"/>
    <property type="match status" value="1"/>
</dbReference>
<evidence type="ECO:0000256" key="7">
    <source>
        <dbReference type="ARBA" id="ARBA00055745"/>
    </source>
</evidence>
<proteinExistence type="predicted"/>
<keyword evidence="4" id="KW-0808">Transferase</keyword>
<evidence type="ECO:0000313" key="11">
    <source>
        <dbReference type="Proteomes" id="UP000715781"/>
    </source>
</evidence>
<comment type="function">
    <text evidence="7">Photoreceptor which exists in two forms that are reversibly interconvertible by light: the R form that absorbs maximally in the red region of the spectrum and the FR form that absorbs maximally in the far-red region.</text>
</comment>
<dbReference type="Proteomes" id="UP000715781">
    <property type="component" value="Unassembled WGS sequence"/>
</dbReference>
<keyword evidence="8" id="KW-1133">Transmembrane helix</keyword>
<dbReference type="SMART" id="SM00387">
    <property type="entry name" value="HATPase_c"/>
    <property type="match status" value="1"/>
</dbReference>
<keyword evidence="5 10" id="KW-0418">Kinase</keyword>
<dbReference type="InterPro" id="IPR036890">
    <property type="entry name" value="HATPase_C_sf"/>
</dbReference>
<dbReference type="InterPro" id="IPR005467">
    <property type="entry name" value="His_kinase_dom"/>
</dbReference>
<dbReference type="PROSITE" id="PS50109">
    <property type="entry name" value="HIS_KIN"/>
    <property type="match status" value="1"/>
</dbReference>
<dbReference type="InterPro" id="IPR004358">
    <property type="entry name" value="Sig_transdc_His_kin-like_C"/>
</dbReference>
<dbReference type="SUPFAM" id="SSF47384">
    <property type="entry name" value="Homodimeric domain of signal transducing histidine kinase"/>
    <property type="match status" value="1"/>
</dbReference>
<evidence type="ECO:0000256" key="5">
    <source>
        <dbReference type="ARBA" id="ARBA00022777"/>
    </source>
</evidence>
<dbReference type="PANTHER" id="PTHR43711">
    <property type="entry name" value="TWO-COMPONENT HISTIDINE KINASE"/>
    <property type="match status" value="1"/>
</dbReference>
<evidence type="ECO:0000256" key="1">
    <source>
        <dbReference type="ARBA" id="ARBA00000085"/>
    </source>
</evidence>